<dbReference type="Proteomes" id="UP001370490">
    <property type="component" value="Unassembled WGS sequence"/>
</dbReference>
<keyword evidence="3" id="KW-1185">Reference proteome</keyword>
<accession>A0AAN8W104</accession>
<gene>
    <name evidence="2" type="ORF">RJ641_034062</name>
</gene>
<dbReference type="AlphaFoldDB" id="A0AAN8W104"/>
<protein>
    <submittedName>
        <fullName evidence="2">Uncharacterized protein</fullName>
    </submittedName>
</protein>
<sequence length="245" mass="26140">MSTKVDQASTVDSRPSPSTSTKILKFGAKSGFVIPKNQLSGSLVPIFRGEILKLNPSYMASPDYKPLPKEAKVPVPIVFKKGVPAVSKTTASVSGVTVLNPSQDTLTPDTISSAAVDHGRMQPPQNEQQPYPRPWFPGDPPNTLLQGPSSFGPSQNPSAPIFSTPANLSSPVLNPSNMPSLFGPRTSSVYGFGPVPQNTSVLPPRSQPPLQVQHQFMPPPQPVVHPTAPRNISMLGPMPILLCLR</sequence>
<feature type="region of interest" description="Disordered" evidence="1">
    <location>
        <begin position="1"/>
        <end position="22"/>
    </location>
</feature>
<reference evidence="2 3" key="1">
    <citation type="submission" date="2023-12" db="EMBL/GenBank/DDBJ databases">
        <title>A high-quality genome assembly for Dillenia turbinata (Dilleniales).</title>
        <authorList>
            <person name="Chanderbali A."/>
        </authorList>
    </citation>
    <scope>NUCLEOTIDE SEQUENCE [LARGE SCALE GENOMIC DNA]</scope>
    <source>
        <strain evidence="2">LSX21</strain>
        <tissue evidence="2">Leaf</tissue>
    </source>
</reference>
<evidence type="ECO:0000313" key="3">
    <source>
        <dbReference type="Proteomes" id="UP001370490"/>
    </source>
</evidence>
<proteinExistence type="predicted"/>
<organism evidence="2 3">
    <name type="scientific">Dillenia turbinata</name>
    <dbReference type="NCBI Taxonomy" id="194707"/>
    <lineage>
        <taxon>Eukaryota</taxon>
        <taxon>Viridiplantae</taxon>
        <taxon>Streptophyta</taxon>
        <taxon>Embryophyta</taxon>
        <taxon>Tracheophyta</taxon>
        <taxon>Spermatophyta</taxon>
        <taxon>Magnoliopsida</taxon>
        <taxon>eudicotyledons</taxon>
        <taxon>Gunneridae</taxon>
        <taxon>Pentapetalae</taxon>
        <taxon>Dilleniales</taxon>
        <taxon>Dilleniaceae</taxon>
        <taxon>Dillenia</taxon>
    </lineage>
</organism>
<name>A0AAN8W104_9MAGN</name>
<dbReference type="EMBL" id="JBAMMX010000007">
    <property type="protein sequence ID" value="KAK6937032.1"/>
    <property type="molecule type" value="Genomic_DNA"/>
</dbReference>
<comment type="caution">
    <text evidence="2">The sequence shown here is derived from an EMBL/GenBank/DDBJ whole genome shotgun (WGS) entry which is preliminary data.</text>
</comment>
<evidence type="ECO:0000313" key="2">
    <source>
        <dbReference type="EMBL" id="KAK6937032.1"/>
    </source>
</evidence>
<evidence type="ECO:0000256" key="1">
    <source>
        <dbReference type="SAM" id="MobiDB-lite"/>
    </source>
</evidence>